<protein>
    <submittedName>
        <fullName evidence="2">Flagellar protein (FlbD)</fullName>
    </submittedName>
</protein>
<name>A0A8S0VYF3_9FIRM</name>
<keyword evidence="2" id="KW-0969">Cilium</keyword>
<dbReference type="AlphaFoldDB" id="A0A8S0VYF3"/>
<organism evidence="2">
    <name type="scientific">Acididesulfobacillus acetoxydans</name>
    <dbReference type="NCBI Taxonomy" id="1561005"/>
    <lineage>
        <taxon>Bacteria</taxon>
        <taxon>Bacillati</taxon>
        <taxon>Bacillota</taxon>
        <taxon>Clostridia</taxon>
        <taxon>Eubacteriales</taxon>
        <taxon>Peptococcaceae</taxon>
        <taxon>Acididesulfobacillus</taxon>
    </lineage>
</organism>
<keyword evidence="2" id="KW-0282">Flagellum</keyword>
<keyword evidence="4" id="KW-1185">Reference proteome</keyword>
<accession>A0A8S0VYF3</accession>
<sequence length="105" mass="12109">MSGSGVRERTGIDSGFPPDGWFLGPRRRGLSKGWDMIKVTRLNRKTFYLNPDLIETMEQTPDTVITLTGGNKYVVTEEPVLLIQRIAEFRRRCHPDYVGPEERRE</sequence>
<evidence type="ECO:0000313" key="3">
    <source>
        <dbReference type="EMBL" id="CEJ05845.1"/>
    </source>
</evidence>
<dbReference type="EMBL" id="LR746496">
    <property type="protein sequence ID" value="CAA7602963.1"/>
    <property type="molecule type" value="Genomic_DNA"/>
</dbReference>
<gene>
    <name evidence="3" type="ORF">DEACI_0265</name>
    <name evidence="2" type="ORF">DEACI_3786</name>
</gene>
<evidence type="ECO:0000313" key="2">
    <source>
        <dbReference type="EMBL" id="CAA7602963.1"/>
    </source>
</evidence>
<dbReference type="PANTHER" id="PTHR39185">
    <property type="entry name" value="SWARMING MOTILITY PROTEIN SWRD"/>
    <property type="match status" value="1"/>
</dbReference>
<keyword evidence="2" id="KW-0966">Cell projection</keyword>
<reference evidence="2" key="2">
    <citation type="submission" date="2020-01" db="EMBL/GenBank/DDBJ databases">
        <authorList>
            <person name="Hornung B."/>
        </authorList>
    </citation>
    <scope>NUCLEOTIDE SEQUENCE</scope>
    <source>
        <strain evidence="2">PacBioINE</strain>
    </source>
</reference>
<feature type="region of interest" description="Disordered" evidence="1">
    <location>
        <begin position="1"/>
        <end position="20"/>
    </location>
</feature>
<dbReference type="Pfam" id="PF06289">
    <property type="entry name" value="FlbD"/>
    <property type="match status" value="1"/>
</dbReference>
<proteinExistence type="predicted"/>
<reference evidence="3" key="1">
    <citation type="submission" date="2014-11" db="EMBL/GenBank/DDBJ databases">
        <authorList>
            <person name="Hornung B.V."/>
        </authorList>
    </citation>
    <scope>NUCLEOTIDE SEQUENCE</scope>
    <source>
        <strain evidence="3">INE</strain>
    </source>
</reference>
<feature type="compositionally biased region" description="Basic and acidic residues" evidence="1">
    <location>
        <begin position="1"/>
        <end position="11"/>
    </location>
</feature>
<dbReference type="EMBL" id="CDGJ01000003">
    <property type="protein sequence ID" value="CEJ05845.1"/>
    <property type="molecule type" value="Genomic_DNA"/>
</dbReference>
<evidence type="ECO:0000256" key="1">
    <source>
        <dbReference type="SAM" id="MobiDB-lite"/>
    </source>
</evidence>
<dbReference type="InterPro" id="IPR009384">
    <property type="entry name" value="SwrD-like"/>
</dbReference>
<dbReference type="KEGG" id="aacx:DEACI_3786"/>
<evidence type="ECO:0000313" key="4">
    <source>
        <dbReference type="Proteomes" id="UP001071230"/>
    </source>
</evidence>
<dbReference type="Proteomes" id="UP000836597">
    <property type="component" value="Chromosome"/>
</dbReference>
<dbReference type="PANTHER" id="PTHR39185:SF1">
    <property type="entry name" value="SWARMING MOTILITY PROTEIN SWRD"/>
    <property type="match status" value="1"/>
</dbReference>
<dbReference type="Proteomes" id="UP001071230">
    <property type="component" value="Unassembled WGS sequence"/>
</dbReference>